<reference evidence="10" key="1">
    <citation type="submission" date="2023-03" db="EMBL/GenBank/DDBJ databases">
        <title>Massive genome expansion in bonnet fungi (Mycena s.s.) driven by repeated elements and novel gene families across ecological guilds.</title>
        <authorList>
            <consortium name="Lawrence Berkeley National Laboratory"/>
            <person name="Harder C.B."/>
            <person name="Miyauchi S."/>
            <person name="Viragh M."/>
            <person name="Kuo A."/>
            <person name="Thoen E."/>
            <person name="Andreopoulos B."/>
            <person name="Lu D."/>
            <person name="Skrede I."/>
            <person name="Drula E."/>
            <person name="Henrissat B."/>
            <person name="Morin E."/>
            <person name="Kohler A."/>
            <person name="Barry K."/>
            <person name="LaButti K."/>
            <person name="Morin E."/>
            <person name="Salamov A."/>
            <person name="Lipzen A."/>
            <person name="Mereny Z."/>
            <person name="Hegedus B."/>
            <person name="Baldrian P."/>
            <person name="Stursova M."/>
            <person name="Weitz H."/>
            <person name="Taylor A."/>
            <person name="Grigoriev I.V."/>
            <person name="Nagy L.G."/>
            <person name="Martin F."/>
            <person name="Kauserud H."/>
        </authorList>
    </citation>
    <scope>NUCLEOTIDE SEQUENCE</scope>
    <source>
        <strain evidence="10">CBHHK002</strain>
    </source>
</reference>
<comment type="caution">
    <text evidence="10">The sequence shown here is derived from an EMBL/GenBank/DDBJ whole genome shotgun (WGS) entry which is preliminary data.</text>
</comment>
<feature type="region of interest" description="Disordered" evidence="9">
    <location>
        <begin position="1"/>
        <end position="20"/>
    </location>
</feature>
<evidence type="ECO:0000313" key="10">
    <source>
        <dbReference type="EMBL" id="KAJ7357084.1"/>
    </source>
</evidence>
<proteinExistence type="inferred from homology"/>
<evidence type="ECO:0000256" key="4">
    <source>
        <dbReference type="ARBA" id="ARBA00007573"/>
    </source>
</evidence>
<dbReference type="CDD" id="cd19494">
    <property type="entry name" value="Elp4"/>
    <property type="match status" value="1"/>
</dbReference>
<evidence type="ECO:0000256" key="1">
    <source>
        <dbReference type="ARBA" id="ARBA00004123"/>
    </source>
</evidence>
<dbReference type="InterPro" id="IPR008728">
    <property type="entry name" value="Elongator_complex_protein_4"/>
</dbReference>
<evidence type="ECO:0000256" key="8">
    <source>
        <dbReference type="ARBA" id="ARBA00023242"/>
    </source>
</evidence>
<dbReference type="AlphaFoldDB" id="A0AAD7AFC5"/>
<feature type="region of interest" description="Disordered" evidence="9">
    <location>
        <begin position="337"/>
        <end position="360"/>
    </location>
</feature>
<dbReference type="PANTHER" id="PTHR12896">
    <property type="entry name" value="PAX6 NEIGHBOR PROTEIN PAXNEB"/>
    <property type="match status" value="1"/>
</dbReference>
<dbReference type="InterPro" id="IPR027417">
    <property type="entry name" value="P-loop_NTPase"/>
</dbReference>
<dbReference type="GO" id="GO:0033588">
    <property type="term" value="C:elongator holoenzyme complex"/>
    <property type="evidence" value="ECO:0007669"/>
    <property type="project" value="InterPro"/>
</dbReference>
<accession>A0AAD7AFC5</accession>
<keyword evidence="6" id="KW-0963">Cytoplasm</keyword>
<dbReference type="GO" id="GO:0002098">
    <property type="term" value="P:tRNA wobble uridine modification"/>
    <property type="evidence" value="ECO:0007669"/>
    <property type="project" value="InterPro"/>
</dbReference>
<evidence type="ECO:0000313" key="11">
    <source>
        <dbReference type="Proteomes" id="UP001218218"/>
    </source>
</evidence>
<evidence type="ECO:0000256" key="9">
    <source>
        <dbReference type="SAM" id="MobiDB-lite"/>
    </source>
</evidence>
<sequence>MSFKRKTTRQTTTAPTTPLVSTGIPSLDDILGGGLPLSCSLVLTAPDLHSAYSQLVQKYFVAQGLASKQQVCIVGDDPETWVGESMWLASGEEDAKPETRNDDKITIAWRYEQMKQFQTTVAAPASSAVTHSSTTADACRTFDLSTRIPPAVIADAVAARRLVLVPLEATRTTMRALERLAEVLAAASAPLRVCVPTLGSPSWGDLGAQDILRFLHGLRALLRRHPQACASVSLAAEWSGDPAGSGWHQKIGWVSDGAITMDAFTANPALAAAFPGHHGLLRIHTLPAPTTLVAASDRFSALRGTGTGAGGGENNLGFKCTRKRLVFETVHLDVEGGVGERRTSAPPSAVTAPAPVSAPPPRPVVAAVEIALEGVPAAEPVQAAPVKKSRKRVGFQSDRPEVYDF</sequence>
<keyword evidence="7" id="KW-0819">tRNA processing</keyword>
<evidence type="ECO:0000256" key="5">
    <source>
        <dbReference type="ARBA" id="ARBA00020265"/>
    </source>
</evidence>
<dbReference type="Proteomes" id="UP001218218">
    <property type="component" value="Unassembled WGS sequence"/>
</dbReference>
<feature type="compositionally biased region" description="Low complexity" evidence="9">
    <location>
        <begin position="9"/>
        <end position="18"/>
    </location>
</feature>
<organism evidence="10 11">
    <name type="scientific">Mycena albidolilacea</name>
    <dbReference type="NCBI Taxonomy" id="1033008"/>
    <lineage>
        <taxon>Eukaryota</taxon>
        <taxon>Fungi</taxon>
        <taxon>Dikarya</taxon>
        <taxon>Basidiomycota</taxon>
        <taxon>Agaricomycotina</taxon>
        <taxon>Agaricomycetes</taxon>
        <taxon>Agaricomycetidae</taxon>
        <taxon>Agaricales</taxon>
        <taxon>Marasmiineae</taxon>
        <taxon>Mycenaceae</taxon>
        <taxon>Mycena</taxon>
    </lineage>
</organism>
<dbReference type="PANTHER" id="PTHR12896:SF1">
    <property type="entry name" value="ELONGATOR COMPLEX PROTEIN 4"/>
    <property type="match status" value="1"/>
</dbReference>
<evidence type="ECO:0000256" key="2">
    <source>
        <dbReference type="ARBA" id="ARBA00004496"/>
    </source>
</evidence>
<dbReference type="GO" id="GO:0008023">
    <property type="term" value="C:transcription elongation factor complex"/>
    <property type="evidence" value="ECO:0007669"/>
    <property type="project" value="TreeGrafter"/>
</dbReference>
<evidence type="ECO:0000256" key="7">
    <source>
        <dbReference type="ARBA" id="ARBA00022694"/>
    </source>
</evidence>
<keyword evidence="8" id="KW-0539">Nucleus</keyword>
<name>A0AAD7AFC5_9AGAR</name>
<gene>
    <name evidence="10" type="ORF">DFH08DRAFT_912128</name>
</gene>
<keyword evidence="11" id="KW-1185">Reference proteome</keyword>
<comment type="similarity">
    <text evidence="4">Belongs to the ELP4 family.</text>
</comment>
<comment type="pathway">
    <text evidence="3">tRNA modification; 5-methoxycarbonylmethyl-2-thiouridine-tRNA biosynthesis.</text>
</comment>
<protein>
    <recommendedName>
        <fullName evidence="5">Elongator complex protein 4</fullName>
    </recommendedName>
</protein>
<feature type="region of interest" description="Disordered" evidence="9">
    <location>
        <begin position="386"/>
        <end position="405"/>
    </location>
</feature>
<comment type="subcellular location">
    <subcellularLocation>
        <location evidence="2">Cytoplasm</location>
    </subcellularLocation>
    <subcellularLocation>
        <location evidence="1">Nucleus</location>
    </subcellularLocation>
</comment>
<dbReference type="Gene3D" id="3.40.50.300">
    <property type="entry name" value="P-loop containing nucleotide triphosphate hydrolases"/>
    <property type="match status" value="1"/>
</dbReference>
<evidence type="ECO:0000256" key="6">
    <source>
        <dbReference type="ARBA" id="ARBA00022490"/>
    </source>
</evidence>
<feature type="compositionally biased region" description="Low complexity" evidence="9">
    <location>
        <begin position="344"/>
        <end position="355"/>
    </location>
</feature>
<evidence type="ECO:0000256" key="3">
    <source>
        <dbReference type="ARBA" id="ARBA00005043"/>
    </source>
</evidence>
<dbReference type="GO" id="GO:0005737">
    <property type="term" value="C:cytoplasm"/>
    <property type="evidence" value="ECO:0007669"/>
    <property type="project" value="UniProtKB-SubCell"/>
</dbReference>
<dbReference type="Pfam" id="PF05625">
    <property type="entry name" value="PAXNEB"/>
    <property type="match status" value="1"/>
</dbReference>
<dbReference type="EMBL" id="JARIHO010000008">
    <property type="protein sequence ID" value="KAJ7357084.1"/>
    <property type="molecule type" value="Genomic_DNA"/>
</dbReference>